<dbReference type="SUPFAM" id="SSF160719">
    <property type="entry name" value="gpW/gp25-like"/>
    <property type="match status" value="1"/>
</dbReference>
<dbReference type="InterPro" id="IPR053176">
    <property type="entry name" value="T6SS_TssE1-like"/>
</dbReference>
<evidence type="ECO:0000259" key="2">
    <source>
        <dbReference type="Pfam" id="PF04965"/>
    </source>
</evidence>
<reference evidence="3" key="1">
    <citation type="submission" date="2020-04" db="EMBL/GenBank/DDBJ databases">
        <authorList>
            <person name="Zhang T."/>
        </authorList>
    </citation>
    <scope>NUCLEOTIDE SEQUENCE</scope>
    <source>
        <strain evidence="3">HKST-UBA02</strain>
    </source>
</reference>
<organism evidence="3 4">
    <name type="scientific">Eiseniibacteriota bacterium</name>
    <dbReference type="NCBI Taxonomy" id="2212470"/>
    <lineage>
        <taxon>Bacteria</taxon>
        <taxon>Candidatus Eiseniibacteriota</taxon>
    </lineage>
</organism>
<accession>A0A956NF12</accession>
<dbReference type="NCBIfam" id="TIGR03357">
    <property type="entry name" value="VI_zyme"/>
    <property type="match status" value="1"/>
</dbReference>
<feature type="compositionally biased region" description="Basic and acidic residues" evidence="1">
    <location>
        <begin position="17"/>
        <end position="29"/>
    </location>
</feature>
<evidence type="ECO:0000256" key="1">
    <source>
        <dbReference type="SAM" id="MobiDB-lite"/>
    </source>
</evidence>
<proteinExistence type="predicted"/>
<dbReference type="Pfam" id="PF04965">
    <property type="entry name" value="GPW_gp25"/>
    <property type="match status" value="1"/>
</dbReference>
<dbReference type="PANTHER" id="PTHR38595:SF1">
    <property type="entry name" value="TYPE VI SECRETION SYSTEM COMPONENT TSSE1"/>
    <property type="match status" value="1"/>
</dbReference>
<sequence length="167" mass="19273">MPELTPQERLQPSLLDRLTDEEPERKTESRDRRVLSLDRLRESVIRDLGWLLNACHLEAVQKLDEFPEVKRSTLNYGMVDLTGIPASGVDVKLVEKMIRDTVLIFEPRILERTLVVKVEVDRERMSHNAIIFRIEGELWAQPLPLQLYLKTEVDLELGNISVAETSS</sequence>
<dbReference type="AlphaFoldDB" id="A0A956NF12"/>
<comment type="caution">
    <text evidence="3">The sequence shown here is derived from an EMBL/GenBank/DDBJ whole genome shotgun (WGS) entry which is preliminary data.</text>
</comment>
<name>A0A956NF12_UNCEI</name>
<evidence type="ECO:0000313" key="3">
    <source>
        <dbReference type="EMBL" id="MCA9757587.1"/>
    </source>
</evidence>
<feature type="domain" description="IraD/Gp25-like" evidence="2">
    <location>
        <begin position="39"/>
        <end position="142"/>
    </location>
</feature>
<evidence type="ECO:0000313" key="4">
    <source>
        <dbReference type="Proteomes" id="UP000739538"/>
    </source>
</evidence>
<gene>
    <name evidence="3" type="primary">tssE</name>
    <name evidence="3" type="ORF">KDA27_17410</name>
</gene>
<protein>
    <submittedName>
        <fullName evidence="3">Type VI secretion system baseplate subunit TssE</fullName>
    </submittedName>
</protein>
<dbReference type="InterPro" id="IPR007048">
    <property type="entry name" value="IraD/Gp25-like"/>
</dbReference>
<reference evidence="3" key="2">
    <citation type="journal article" date="2021" name="Microbiome">
        <title>Successional dynamics and alternative stable states in a saline activated sludge microbial community over 9 years.</title>
        <authorList>
            <person name="Wang Y."/>
            <person name="Ye J."/>
            <person name="Ju F."/>
            <person name="Liu L."/>
            <person name="Boyd J.A."/>
            <person name="Deng Y."/>
            <person name="Parks D.H."/>
            <person name="Jiang X."/>
            <person name="Yin X."/>
            <person name="Woodcroft B.J."/>
            <person name="Tyson G.W."/>
            <person name="Hugenholtz P."/>
            <person name="Polz M.F."/>
            <person name="Zhang T."/>
        </authorList>
    </citation>
    <scope>NUCLEOTIDE SEQUENCE</scope>
    <source>
        <strain evidence="3">HKST-UBA02</strain>
    </source>
</reference>
<dbReference type="InterPro" id="IPR017737">
    <property type="entry name" value="TssE1-like"/>
</dbReference>
<dbReference type="PANTHER" id="PTHR38595">
    <property type="entry name" value="CYTOPLASMIC PROTEIN-RELATED"/>
    <property type="match status" value="1"/>
</dbReference>
<dbReference type="Proteomes" id="UP000739538">
    <property type="component" value="Unassembled WGS sequence"/>
</dbReference>
<feature type="region of interest" description="Disordered" evidence="1">
    <location>
        <begin position="1"/>
        <end position="29"/>
    </location>
</feature>
<dbReference type="EMBL" id="JAGQHS010000107">
    <property type="protein sequence ID" value="MCA9757587.1"/>
    <property type="molecule type" value="Genomic_DNA"/>
</dbReference>